<dbReference type="Gene3D" id="3.30.300.20">
    <property type="match status" value="1"/>
</dbReference>
<dbReference type="EMBL" id="CP014160">
    <property type="protein sequence ID" value="AMB94785.1"/>
    <property type="molecule type" value="Genomic_DNA"/>
</dbReference>
<name>A0A0X8FCK8_9LACT</name>
<dbReference type="InterPro" id="IPR036102">
    <property type="entry name" value="OsmC/Ohrsf"/>
</dbReference>
<dbReference type="Pfam" id="PF02566">
    <property type="entry name" value="OsmC"/>
    <property type="match status" value="1"/>
</dbReference>
<protein>
    <recommendedName>
        <fullName evidence="3">OsmC family peroxiredoxin</fullName>
    </recommendedName>
</protein>
<dbReference type="GeneID" id="92904098"/>
<evidence type="ECO:0008006" key="3">
    <source>
        <dbReference type="Google" id="ProtNLM"/>
    </source>
</evidence>
<evidence type="ECO:0000313" key="1">
    <source>
        <dbReference type="EMBL" id="AMB94785.1"/>
    </source>
</evidence>
<dbReference type="PANTHER" id="PTHR39624:SF2">
    <property type="entry name" value="OSMC-LIKE PROTEIN"/>
    <property type="match status" value="1"/>
</dbReference>
<reference evidence="2" key="2">
    <citation type="submission" date="2016-01" db="EMBL/GenBank/DDBJ databases">
        <title>Six Aerococcus type strain genome sequencing and assembly using PacBio and Illumina Hiseq.</title>
        <authorList>
            <person name="Carkaci D."/>
            <person name="Dargis R."/>
            <person name="Nielsen X.C."/>
            <person name="Skovgaard O."/>
            <person name="Fuursted K."/>
            <person name="Christensen J.J."/>
        </authorList>
    </citation>
    <scope>NUCLEOTIDE SEQUENCE [LARGE SCALE GENOMIC DNA]</scope>
    <source>
        <strain evidence="2">CCUG43001</strain>
    </source>
</reference>
<gene>
    <name evidence="1" type="ORF">AWM72_08455</name>
</gene>
<dbReference type="PANTHER" id="PTHR39624">
    <property type="entry name" value="PROTEIN INVOLVED IN RIMO-MEDIATED BETA-METHYLTHIOLATION OF RIBOSOMAL PROTEIN S12 YCAO"/>
    <property type="match status" value="1"/>
</dbReference>
<proteinExistence type="predicted"/>
<keyword evidence="2" id="KW-1185">Reference proteome</keyword>
<dbReference type="RefSeq" id="WP_067976210.1">
    <property type="nucleotide sequence ID" value="NZ_CP014160.1"/>
</dbReference>
<dbReference type="SUPFAM" id="SSF82784">
    <property type="entry name" value="OsmC-like"/>
    <property type="match status" value="1"/>
</dbReference>
<sequence length="139" mass="15700">MTKMHVQAEVLENLHLKLSVDGHDYELDHDLPDSDYQPQATSPAGALLIGLAGCKLMLAQSYLRSRKLEGVTVSLDLEANLGRDDQKHRNLLADVKLNIDGDLTDKQRKNLQRYVDSQCAVEQIILSDSNRIQTHYQFN</sequence>
<dbReference type="AlphaFoldDB" id="A0A0X8FCK8"/>
<reference evidence="1 2" key="1">
    <citation type="journal article" date="2016" name="Genome Announc.">
        <title>Complete Genome Sequences of Aerococcus christensenii CCUG 28831T, Aerococcus sanguinicola CCUG 43001T, Aerococcus urinae CCUG 36881T, Aerococcus urinaeequi CCUG 28094T, Aerococcus urinaehominis CCUG 42038 BT, and Aerococcus viridans CCUG 4311T.</title>
        <authorList>
            <person name="Carkaci D."/>
            <person name="Dargis R."/>
            <person name="Nielsen X.C."/>
            <person name="Skovgaard O."/>
            <person name="Fuursted K."/>
            <person name="Christensen J.J."/>
        </authorList>
    </citation>
    <scope>NUCLEOTIDE SEQUENCE [LARGE SCALE GENOMIC DNA]</scope>
    <source>
        <strain evidence="1 2">CCUG43001</strain>
    </source>
</reference>
<dbReference type="Proteomes" id="UP000069912">
    <property type="component" value="Chromosome"/>
</dbReference>
<dbReference type="InterPro" id="IPR003718">
    <property type="entry name" value="OsmC/Ohr_fam"/>
</dbReference>
<evidence type="ECO:0000313" key="2">
    <source>
        <dbReference type="Proteomes" id="UP000069912"/>
    </source>
</evidence>
<dbReference type="KEGG" id="asan:AWM72_08455"/>
<organism evidence="1 2">
    <name type="scientific">Aerococcus sanguinicola</name>
    <dbReference type="NCBI Taxonomy" id="119206"/>
    <lineage>
        <taxon>Bacteria</taxon>
        <taxon>Bacillati</taxon>
        <taxon>Bacillota</taxon>
        <taxon>Bacilli</taxon>
        <taxon>Lactobacillales</taxon>
        <taxon>Aerococcaceae</taxon>
        <taxon>Aerococcus</taxon>
    </lineage>
</organism>
<accession>A0A0X8FCK8</accession>
<dbReference type="InterPro" id="IPR015946">
    <property type="entry name" value="KH_dom-like_a/b"/>
</dbReference>